<evidence type="ECO:0000313" key="8">
    <source>
        <dbReference type="EMBL" id="MET4721828.1"/>
    </source>
</evidence>
<evidence type="ECO:0000256" key="5">
    <source>
        <dbReference type="ARBA" id="ARBA00038306"/>
    </source>
</evidence>
<keyword evidence="3 6" id="KW-0472">Membrane</keyword>
<protein>
    <submittedName>
        <fullName evidence="8">Outer membrane immunogenic protein</fullName>
    </submittedName>
</protein>
<dbReference type="InterPro" id="IPR051692">
    <property type="entry name" value="OMP-like"/>
</dbReference>
<comment type="caution">
    <text evidence="8">The sequence shown here is derived from an EMBL/GenBank/DDBJ whole genome shotgun (WGS) entry which is preliminary data.</text>
</comment>
<feature type="transmembrane region" description="Helical" evidence="6">
    <location>
        <begin position="12"/>
        <end position="29"/>
    </location>
</feature>
<dbReference type="InterPro" id="IPR011250">
    <property type="entry name" value="OMP/PagP_B-barrel"/>
</dbReference>
<organism evidence="8 9">
    <name type="scientific">Bradyrhizobium japonicum</name>
    <dbReference type="NCBI Taxonomy" id="375"/>
    <lineage>
        <taxon>Bacteria</taxon>
        <taxon>Pseudomonadati</taxon>
        <taxon>Pseudomonadota</taxon>
        <taxon>Alphaproteobacteria</taxon>
        <taxon>Hyphomicrobiales</taxon>
        <taxon>Nitrobacteraceae</taxon>
        <taxon>Bradyrhizobium</taxon>
    </lineage>
</organism>
<dbReference type="PANTHER" id="PTHR34001">
    <property type="entry name" value="BLL7405 PROTEIN"/>
    <property type="match status" value="1"/>
</dbReference>
<reference evidence="8 9" key="1">
    <citation type="submission" date="2024-06" db="EMBL/GenBank/DDBJ databases">
        <title>Genomic Encyclopedia of Type Strains, Phase V (KMG-V): Genome sequencing to study the core and pangenomes of soil and plant-associated prokaryotes.</title>
        <authorList>
            <person name="Whitman W."/>
        </authorList>
    </citation>
    <scope>NUCLEOTIDE SEQUENCE [LARGE SCALE GENOMIC DNA]</scope>
    <source>
        <strain evidence="8 9">USDA 160</strain>
    </source>
</reference>
<dbReference type="EMBL" id="JBEPTQ010000002">
    <property type="protein sequence ID" value="MET4721828.1"/>
    <property type="molecule type" value="Genomic_DNA"/>
</dbReference>
<evidence type="ECO:0000256" key="6">
    <source>
        <dbReference type="SAM" id="Phobius"/>
    </source>
</evidence>
<proteinExistence type="inferred from homology"/>
<evidence type="ECO:0000256" key="2">
    <source>
        <dbReference type="ARBA" id="ARBA00022729"/>
    </source>
</evidence>
<gene>
    <name evidence="8" type="ORF">ABIF63_005934</name>
</gene>
<evidence type="ECO:0000256" key="1">
    <source>
        <dbReference type="ARBA" id="ARBA00004442"/>
    </source>
</evidence>
<evidence type="ECO:0000259" key="7">
    <source>
        <dbReference type="Pfam" id="PF13505"/>
    </source>
</evidence>
<dbReference type="PANTHER" id="PTHR34001:SF3">
    <property type="entry name" value="BLL7405 PROTEIN"/>
    <property type="match status" value="1"/>
</dbReference>
<name>A0ABV2RY25_BRAJP</name>
<keyword evidence="6" id="KW-0812">Transmembrane</keyword>
<feature type="domain" description="Outer membrane protein beta-barrel" evidence="7">
    <location>
        <begin position="56"/>
        <end position="276"/>
    </location>
</feature>
<dbReference type="Proteomes" id="UP001549291">
    <property type="component" value="Unassembled WGS sequence"/>
</dbReference>
<keyword evidence="6" id="KW-1133">Transmembrane helix</keyword>
<evidence type="ECO:0000256" key="4">
    <source>
        <dbReference type="ARBA" id="ARBA00023237"/>
    </source>
</evidence>
<keyword evidence="9" id="KW-1185">Reference proteome</keyword>
<keyword evidence="4" id="KW-0998">Cell outer membrane</keyword>
<dbReference type="SUPFAM" id="SSF56925">
    <property type="entry name" value="OMPA-like"/>
    <property type="match status" value="1"/>
</dbReference>
<dbReference type="InterPro" id="IPR027385">
    <property type="entry name" value="Beta-barrel_OMP"/>
</dbReference>
<keyword evidence="2" id="KW-0732">Signal</keyword>
<evidence type="ECO:0000313" key="9">
    <source>
        <dbReference type="Proteomes" id="UP001549291"/>
    </source>
</evidence>
<sequence>MLLGYINLQVKGIALISQVGVVPFLNFFLRRLLVMNKLLIAAAGMMAMGLSAPAWAADMAARPYTKAPPPVVAPIYDWTGFYIGANGGWGQSHNCVDFVTLAGTVASGCRDRSGGVVGGQVGYRWQTNQFVFGLEAQGDWADLSNTRVSLFNPTLSTTVKTDAIGLFTGQLGWAWNASLLYVKGGAAVTSNRLTIFDNTTGIGLVSADNTRWGGALGVGWEYGFAQNWSVGVEYDHLWMGHANNSFSVADPRLAAVLNDRISQDVDMVTVRFNYRFGGYGKAPVAARY</sequence>
<accession>A0ABV2RY25</accession>
<dbReference type="Pfam" id="PF13505">
    <property type="entry name" value="OMP_b-brl"/>
    <property type="match status" value="1"/>
</dbReference>
<comment type="similarity">
    <text evidence="5">Belongs to the Omp25/RopB family.</text>
</comment>
<dbReference type="Gene3D" id="2.40.160.20">
    <property type="match status" value="1"/>
</dbReference>
<evidence type="ECO:0000256" key="3">
    <source>
        <dbReference type="ARBA" id="ARBA00023136"/>
    </source>
</evidence>
<feature type="transmembrane region" description="Helical" evidence="6">
    <location>
        <begin position="38"/>
        <end position="56"/>
    </location>
</feature>
<comment type="subcellular location">
    <subcellularLocation>
        <location evidence="1">Cell outer membrane</location>
    </subcellularLocation>
</comment>